<proteinExistence type="predicted"/>
<dbReference type="AlphaFoldDB" id="A0A2H9PAQ9"/>
<dbReference type="Proteomes" id="UP000234145">
    <property type="component" value="Unassembled WGS sequence"/>
</dbReference>
<dbReference type="Pfam" id="PF01208">
    <property type="entry name" value="URO-D"/>
    <property type="match status" value="1"/>
</dbReference>
<dbReference type="Gene3D" id="3.20.20.210">
    <property type="match status" value="1"/>
</dbReference>
<dbReference type="PANTHER" id="PTHR47099:SF1">
    <property type="entry name" value="METHYLCOBAMIDE:COM METHYLTRANSFERASE MTBA"/>
    <property type="match status" value="1"/>
</dbReference>
<organism evidence="2 3">
    <name type="scientific">Candidatus Desantisbacteria bacterium CG_4_10_14_0_8_um_filter_39_17</name>
    <dbReference type="NCBI Taxonomy" id="1974542"/>
    <lineage>
        <taxon>Bacteria</taxon>
        <taxon>Candidatus Desantisiibacteriota</taxon>
    </lineage>
</organism>
<accession>A0A2H9PAQ9</accession>
<dbReference type="InterPro" id="IPR038071">
    <property type="entry name" value="UROD/MetE-like_sf"/>
</dbReference>
<dbReference type="SUPFAM" id="SSF51726">
    <property type="entry name" value="UROD/MetE-like"/>
    <property type="match status" value="1"/>
</dbReference>
<dbReference type="EMBL" id="PFMS01000078">
    <property type="protein sequence ID" value="PIZ15643.1"/>
    <property type="molecule type" value="Genomic_DNA"/>
</dbReference>
<reference evidence="3" key="1">
    <citation type="submission" date="2017-09" db="EMBL/GenBank/DDBJ databases">
        <title>Depth-based differentiation of microbial function through sediment-hosted aquifers and enrichment of novel symbionts in the deep terrestrial subsurface.</title>
        <authorList>
            <person name="Probst A.J."/>
            <person name="Ladd B."/>
            <person name="Jarett J.K."/>
            <person name="Geller-Mcgrath D.E."/>
            <person name="Sieber C.M.K."/>
            <person name="Emerson J.B."/>
            <person name="Anantharaman K."/>
            <person name="Thomas B.C."/>
            <person name="Malmstrom R."/>
            <person name="Stieglmeier M."/>
            <person name="Klingl A."/>
            <person name="Woyke T."/>
            <person name="Ryan C.M."/>
            <person name="Banfield J.F."/>
        </authorList>
    </citation>
    <scope>NUCLEOTIDE SEQUENCE [LARGE SCALE GENOMIC DNA]</scope>
</reference>
<dbReference type="InterPro" id="IPR000257">
    <property type="entry name" value="Uroporphyrinogen_deCOase"/>
</dbReference>
<evidence type="ECO:0000313" key="3">
    <source>
        <dbReference type="Proteomes" id="UP000234145"/>
    </source>
</evidence>
<dbReference type="GO" id="GO:0006779">
    <property type="term" value="P:porphyrin-containing compound biosynthetic process"/>
    <property type="evidence" value="ECO:0007669"/>
    <property type="project" value="InterPro"/>
</dbReference>
<dbReference type="GO" id="GO:0004853">
    <property type="term" value="F:uroporphyrinogen decarboxylase activity"/>
    <property type="evidence" value="ECO:0007669"/>
    <property type="project" value="InterPro"/>
</dbReference>
<dbReference type="PANTHER" id="PTHR47099">
    <property type="entry name" value="METHYLCOBAMIDE:COM METHYLTRANSFERASE MTBA"/>
    <property type="match status" value="1"/>
</dbReference>
<dbReference type="InterPro" id="IPR052024">
    <property type="entry name" value="Methanogen_methyltrans"/>
</dbReference>
<evidence type="ECO:0000259" key="1">
    <source>
        <dbReference type="Pfam" id="PF01208"/>
    </source>
</evidence>
<sequence length="359" mass="41939">MTSRERVKVLLNKEIPDKMGIYEHFWPETIRDNWINQGFPEDKVPESLFDYDLTGCGSWVDTEPFMGRSKVVQETDEWVVTKDGRGATMKTWKKKSGCPEHMGFEVTTQEKWKEYRQPLLEVNRNRLGDINQAKISLENARKNNKFSFFGNMFVFELLRATLGDENFLPAMLLEPEWIKDFCQVYLDFYRKHYEILFREAGIPDGFFIYEDWGYNKGLFCSPSTMRELIIPYEKQLVSFFKDYGMQVILHSCGDIRKAIPLIIEAGFDCLQPMESKAGCNVVEIASEYGRKLSYMGNINVVPLSTNDKKQVEAEIVPKLIKLKKMRIPYFFHSDHSIPPNISLKTYQYALALFMENNSY</sequence>
<protein>
    <recommendedName>
        <fullName evidence="1">Uroporphyrinogen decarboxylase (URO-D) domain-containing protein</fullName>
    </recommendedName>
</protein>
<evidence type="ECO:0000313" key="2">
    <source>
        <dbReference type="EMBL" id="PIZ15643.1"/>
    </source>
</evidence>
<comment type="caution">
    <text evidence="2">The sequence shown here is derived from an EMBL/GenBank/DDBJ whole genome shotgun (WGS) entry which is preliminary data.</text>
</comment>
<feature type="domain" description="Uroporphyrinogen decarboxylase (URO-D)" evidence="1">
    <location>
        <begin position="165"/>
        <end position="347"/>
    </location>
</feature>
<name>A0A2H9PAQ9_9BACT</name>
<gene>
    <name evidence="2" type="ORF">COY51_04715</name>
</gene>